<dbReference type="SUPFAM" id="SSF51604">
    <property type="entry name" value="Enolase C-terminal domain-like"/>
    <property type="match status" value="1"/>
</dbReference>
<sequence>KAVENINKSIAPAIMRPVGCDPVASHAGNKLQEFMLVPTGASFEAMKIGTEEYHPLKNVIKAKFGLDATTVGDEDAIAKAGYTGKVEISGRLHSEFHKDWLSSDFLEDMYHCFIKDFPIVSLEDPFHQDHWNAWAKITANIRHTTIQIENAECVRINAHQWVNVKRESVIEDAQTMTVNKTQKSKDNVEQTRVNRAGNNNRLKERKRLSNELAFSQGKDDEQLTTKPQEKERNTGRHLTNSE</sequence>
<evidence type="ECO:0000256" key="1">
    <source>
        <dbReference type="ARBA" id="ARBA00005031"/>
    </source>
</evidence>
<proteinExistence type="inferred from homology"/>
<keyword evidence="11" id="KW-1185">Reference proteome</keyword>
<accession>A0ABD1CIB5</accession>
<evidence type="ECO:0000259" key="9">
    <source>
        <dbReference type="SMART" id="SM01192"/>
    </source>
</evidence>
<evidence type="ECO:0000256" key="5">
    <source>
        <dbReference type="ARBA" id="ARBA00023239"/>
    </source>
</evidence>
<comment type="similarity">
    <text evidence="2">Belongs to the enolase family.</text>
</comment>
<evidence type="ECO:0000256" key="6">
    <source>
        <dbReference type="ARBA" id="ARBA00031125"/>
    </source>
</evidence>
<feature type="compositionally biased region" description="Basic and acidic residues" evidence="8">
    <location>
        <begin position="217"/>
        <end position="234"/>
    </location>
</feature>
<feature type="region of interest" description="Disordered" evidence="8">
    <location>
        <begin position="211"/>
        <end position="242"/>
    </location>
</feature>
<dbReference type="Proteomes" id="UP001562425">
    <property type="component" value="Unassembled WGS sequence"/>
</dbReference>
<dbReference type="GO" id="GO:0006096">
    <property type="term" value="P:glycolytic process"/>
    <property type="evidence" value="ECO:0007669"/>
    <property type="project" value="UniProtKB-KW"/>
</dbReference>
<evidence type="ECO:0000256" key="4">
    <source>
        <dbReference type="ARBA" id="ARBA00023152"/>
    </source>
</evidence>
<gene>
    <name evidence="10" type="ORF">pipiens_004501</name>
</gene>
<dbReference type="EMBL" id="JBEHCU010011903">
    <property type="protein sequence ID" value="KAL1376129.1"/>
    <property type="molecule type" value="Genomic_DNA"/>
</dbReference>
<evidence type="ECO:0000313" key="10">
    <source>
        <dbReference type="EMBL" id="KAL1376129.1"/>
    </source>
</evidence>
<dbReference type="SMART" id="SM01192">
    <property type="entry name" value="Enolase_C"/>
    <property type="match status" value="1"/>
</dbReference>
<feature type="domain" description="Enolase C-terminal TIM barrel" evidence="9">
    <location>
        <begin position="24"/>
        <end position="187"/>
    </location>
</feature>
<dbReference type="Gene3D" id="3.20.20.120">
    <property type="entry name" value="Enolase-like C-terminal domain"/>
    <property type="match status" value="2"/>
</dbReference>
<dbReference type="InterPro" id="IPR020810">
    <property type="entry name" value="Enolase_C"/>
</dbReference>
<evidence type="ECO:0000313" key="11">
    <source>
        <dbReference type="Proteomes" id="UP001562425"/>
    </source>
</evidence>
<keyword evidence="4" id="KW-0324">Glycolysis</keyword>
<feature type="non-terminal residue" evidence="10">
    <location>
        <position position="1"/>
    </location>
</feature>
<protein>
    <recommendedName>
        <fullName evidence="3">phosphopyruvate hydratase</fullName>
        <ecNumber evidence="3">4.2.1.11</ecNumber>
    </recommendedName>
    <alternativeName>
        <fullName evidence="6">2-phospho-D-glycerate hydro-lyase</fullName>
    </alternativeName>
    <alternativeName>
        <fullName evidence="7">2-phosphoglycerate dehydratase</fullName>
    </alternativeName>
</protein>
<keyword evidence="5" id="KW-0456">Lyase</keyword>
<dbReference type="GO" id="GO:0004634">
    <property type="term" value="F:phosphopyruvate hydratase activity"/>
    <property type="evidence" value="ECO:0007669"/>
    <property type="project" value="UniProtKB-EC"/>
</dbReference>
<reference evidence="10 11" key="1">
    <citation type="submission" date="2024-05" db="EMBL/GenBank/DDBJ databases">
        <title>Culex pipiens pipiens assembly and annotation.</title>
        <authorList>
            <person name="Alout H."/>
            <person name="Durand T."/>
        </authorList>
    </citation>
    <scope>NUCLEOTIDE SEQUENCE [LARGE SCALE GENOMIC DNA]</scope>
    <source>
        <strain evidence="10">HA-2024</strain>
        <tissue evidence="10">Whole body</tissue>
    </source>
</reference>
<organism evidence="10 11">
    <name type="scientific">Culex pipiens pipiens</name>
    <name type="common">Northern house mosquito</name>
    <dbReference type="NCBI Taxonomy" id="38569"/>
    <lineage>
        <taxon>Eukaryota</taxon>
        <taxon>Metazoa</taxon>
        <taxon>Ecdysozoa</taxon>
        <taxon>Arthropoda</taxon>
        <taxon>Hexapoda</taxon>
        <taxon>Insecta</taxon>
        <taxon>Pterygota</taxon>
        <taxon>Neoptera</taxon>
        <taxon>Endopterygota</taxon>
        <taxon>Diptera</taxon>
        <taxon>Nematocera</taxon>
        <taxon>Culicoidea</taxon>
        <taxon>Culicidae</taxon>
        <taxon>Culicinae</taxon>
        <taxon>Culicini</taxon>
        <taxon>Culex</taxon>
        <taxon>Culex</taxon>
    </lineage>
</organism>
<dbReference type="PANTHER" id="PTHR11902:SF1">
    <property type="entry name" value="ENOLASE"/>
    <property type="match status" value="1"/>
</dbReference>
<dbReference type="AlphaFoldDB" id="A0ABD1CIB5"/>
<dbReference type="InterPro" id="IPR036849">
    <property type="entry name" value="Enolase-like_C_sf"/>
</dbReference>
<comment type="caution">
    <text evidence="10">The sequence shown here is derived from an EMBL/GenBank/DDBJ whole genome shotgun (WGS) entry which is preliminary data.</text>
</comment>
<evidence type="ECO:0000256" key="7">
    <source>
        <dbReference type="ARBA" id="ARBA00032132"/>
    </source>
</evidence>
<dbReference type="Pfam" id="PF00113">
    <property type="entry name" value="Enolase_C"/>
    <property type="match status" value="2"/>
</dbReference>
<dbReference type="InterPro" id="IPR000941">
    <property type="entry name" value="Enolase"/>
</dbReference>
<dbReference type="PANTHER" id="PTHR11902">
    <property type="entry name" value="ENOLASE"/>
    <property type="match status" value="1"/>
</dbReference>
<evidence type="ECO:0000256" key="8">
    <source>
        <dbReference type="SAM" id="MobiDB-lite"/>
    </source>
</evidence>
<comment type="pathway">
    <text evidence="1">Carbohydrate degradation; glycolysis; pyruvate from D-glyceraldehyde 3-phosphate: step 4/5.</text>
</comment>
<evidence type="ECO:0000256" key="2">
    <source>
        <dbReference type="ARBA" id="ARBA00009604"/>
    </source>
</evidence>
<evidence type="ECO:0000256" key="3">
    <source>
        <dbReference type="ARBA" id="ARBA00012058"/>
    </source>
</evidence>
<name>A0ABD1CIB5_CULPP</name>
<dbReference type="EC" id="4.2.1.11" evidence="3"/>